<dbReference type="PANTHER" id="PTHR33167:SF26">
    <property type="entry name" value="EXPRESSED PROTEIN"/>
    <property type="match status" value="1"/>
</dbReference>
<name>A0A811MZH7_9POAL</name>
<organism evidence="2 3">
    <name type="scientific">Miscanthus lutarioriparius</name>
    <dbReference type="NCBI Taxonomy" id="422564"/>
    <lineage>
        <taxon>Eukaryota</taxon>
        <taxon>Viridiplantae</taxon>
        <taxon>Streptophyta</taxon>
        <taxon>Embryophyta</taxon>
        <taxon>Tracheophyta</taxon>
        <taxon>Spermatophyta</taxon>
        <taxon>Magnoliopsida</taxon>
        <taxon>Liliopsida</taxon>
        <taxon>Poales</taxon>
        <taxon>Poaceae</taxon>
        <taxon>PACMAD clade</taxon>
        <taxon>Panicoideae</taxon>
        <taxon>Andropogonodae</taxon>
        <taxon>Andropogoneae</taxon>
        <taxon>Saccharinae</taxon>
        <taxon>Miscanthus</taxon>
    </lineage>
</organism>
<dbReference type="OrthoDB" id="666348at2759"/>
<dbReference type="AlphaFoldDB" id="A0A811MZH7"/>
<feature type="compositionally biased region" description="Basic residues" evidence="1">
    <location>
        <begin position="56"/>
        <end position="66"/>
    </location>
</feature>
<reference evidence="2" key="1">
    <citation type="submission" date="2020-10" db="EMBL/GenBank/DDBJ databases">
        <authorList>
            <person name="Han B."/>
            <person name="Lu T."/>
            <person name="Zhao Q."/>
            <person name="Huang X."/>
            <person name="Zhao Y."/>
        </authorList>
    </citation>
    <scope>NUCLEOTIDE SEQUENCE</scope>
</reference>
<dbReference type="EMBL" id="CAJGYO010000002">
    <property type="protein sequence ID" value="CAD6213609.1"/>
    <property type="molecule type" value="Genomic_DNA"/>
</dbReference>
<accession>A0A811MZH7</accession>
<feature type="region of interest" description="Disordered" evidence="1">
    <location>
        <begin position="46"/>
        <end position="70"/>
    </location>
</feature>
<feature type="compositionally biased region" description="Polar residues" evidence="1">
    <location>
        <begin position="117"/>
        <end position="145"/>
    </location>
</feature>
<gene>
    <name evidence="2" type="ORF">NCGR_LOCUS9127</name>
</gene>
<evidence type="ECO:0000256" key="1">
    <source>
        <dbReference type="SAM" id="MobiDB-lite"/>
    </source>
</evidence>
<proteinExistence type="predicted"/>
<keyword evidence="3" id="KW-1185">Reference proteome</keyword>
<protein>
    <submittedName>
        <fullName evidence="2">Uncharacterized protein</fullName>
    </submittedName>
</protein>
<feature type="region of interest" description="Disordered" evidence="1">
    <location>
        <begin position="99"/>
        <end position="149"/>
    </location>
</feature>
<comment type="caution">
    <text evidence="2">The sequence shown here is derived from an EMBL/GenBank/DDBJ whole genome shotgun (WGS) entry which is preliminary data.</text>
</comment>
<sequence>MENKLASHWDMELLKMAMRRHEETFRQQVHELHRLYHVQKQLMGGLSRPSSELSCRRQKRRRRQPRRALDLHLPLPADECVVVTPPSAEDGLELTLAIGTSGGRCQRRQRDEPERTGTATPLASESNISGGSGSLTASESSTDTGGSAPYQIQRAMTPVFRLQEATTVPKVKPPPRSPWLVQCVSLEMA</sequence>
<evidence type="ECO:0000313" key="3">
    <source>
        <dbReference type="Proteomes" id="UP000604825"/>
    </source>
</evidence>
<dbReference type="Proteomes" id="UP000604825">
    <property type="component" value="Unassembled WGS sequence"/>
</dbReference>
<dbReference type="PANTHER" id="PTHR33167">
    <property type="entry name" value="TRANSCRIPTION FACTOR, PUTATIVE (DUF863)-RELATED"/>
    <property type="match status" value="1"/>
</dbReference>
<evidence type="ECO:0000313" key="2">
    <source>
        <dbReference type="EMBL" id="CAD6213609.1"/>
    </source>
</evidence>